<comment type="similarity">
    <text evidence="2 9">Belongs to the CN hydrolase family. Apolipoprotein N-acyltransferase subfamily.</text>
</comment>
<dbReference type="InterPro" id="IPR003010">
    <property type="entry name" value="C-N_Hydrolase"/>
</dbReference>
<dbReference type="InterPro" id="IPR004563">
    <property type="entry name" value="Apolipo_AcylTrfase"/>
</dbReference>
<dbReference type="Pfam" id="PF20154">
    <property type="entry name" value="LNT_N"/>
    <property type="match status" value="1"/>
</dbReference>
<sequence length="705" mass="81360">MSKKNSHILGIIVLTVLSALLLIPAFPPLNLFPMSFIALAPLNIIIYKANKIRYYILSAAVFVLVFFGYLLMWVSAFMLKETEATIAFLALFTILFLLVLLFYLPAMLLSGFISKRLPRFRFIAIPIIFTFMEYMRNVGFLGFPWGIIGYSQWNFLPFIQIADTIGLLGVSFFIYFTNAVISHYIILYADKIEIKKDRKNYLPAIILVSSLILILIYGIAKLNLEESKRLRANKTKIALIQKSFDPNNYWREIYTGEPYRRNSGGIQGFAENFLLKSDKFKSAEIPDGATQNGTISVKRVANLARDAALSQPSLIIYPESVTMDSYGFYFNRNKELYEYGLASNSTYPAIYNTFILYDMIRATQTYHLLGTPIIKENTNEDAYNNYEYYNGMEFIDYNGNVLDEYSKIKLVPGGEAYPFQDNEFLLNTFPFKNIINFMYQQFDKAGAAKWNRGKKITVFNHPRGYTFSGLICYESAFGDFVRKFAYNGAETLAVITEDAWSYSDESLLQHFYMAVFRAIENRRDLVHNGNSGVTGHISSSGKIISTIPFWQPDYMIANVALNDKITIYTRFGEWFVWLCFIAIFVLIFFSAKKDFIKFKKSLKEKISSIILKIKLNKRIRKKLKKNQKKNEVKNNQSSAEKVHSYINNDNVEELPSLEDIEASIESVKIEKEKKKPYSIFDEPLTDIYSTLDDIMEENNEKKYRN</sequence>
<dbReference type="EMBL" id="SJDU01000104">
    <property type="protein sequence ID" value="TKZ35419.1"/>
    <property type="molecule type" value="Genomic_DNA"/>
</dbReference>
<name>A0ABY2TRL6_9SPIR</name>
<organism evidence="11 12">
    <name type="scientific">Brachyspira catarrhinii</name>
    <dbReference type="NCBI Taxonomy" id="2528966"/>
    <lineage>
        <taxon>Bacteria</taxon>
        <taxon>Pseudomonadati</taxon>
        <taxon>Spirochaetota</taxon>
        <taxon>Spirochaetia</taxon>
        <taxon>Brachyspirales</taxon>
        <taxon>Brachyspiraceae</taxon>
        <taxon>Brachyspira</taxon>
    </lineage>
</organism>
<dbReference type="SUPFAM" id="SSF56317">
    <property type="entry name" value="Carbon-nitrogen hydrolase"/>
    <property type="match status" value="1"/>
</dbReference>
<dbReference type="PROSITE" id="PS50263">
    <property type="entry name" value="CN_HYDROLASE"/>
    <property type="match status" value="1"/>
</dbReference>
<dbReference type="Proteomes" id="UP000310168">
    <property type="component" value="Unassembled WGS sequence"/>
</dbReference>
<keyword evidence="6 9" id="KW-1133">Transmembrane helix</keyword>
<keyword evidence="7 9" id="KW-0472">Membrane</keyword>
<evidence type="ECO:0000313" key="11">
    <source>
        <dbReference type="EMBL" id="TKZ35419.1"/>
    </source>
</evidence>
<keyword evidence="5 9" id="KW-0812">Transmembrane</keyword>
<dbReference type="PANTHER" id="PTHR38686:SF1">
    <property type="entry name" value="APOLIPOPROTEIN N-ACYLTRANSFERASE"/>
    <property type="match status" value="1"/>
</dbReference>
<dbReference type="Pfam" id="PF00795">
    <property type="entry name" value="CN_hydrolase"/>
    <property type="match status" value="1"/>
</dbReference>
<feature type="transmembrane region" description="Helical" evidence="9">
    <location>
        <begin position="574"/>
        <end position="591"/>
    </location>
</feature>
<comment type="pathway">
    <text evidence="9">Protein modification; lipoprotein biosynthesis (N-acyl transfer).</text>
</comment>
<proteinExistence type="inferred from homology"/>
<keyword evidence="3 9" id="KW-1003">Cell membrane</keyword>
<feature type="transmembrane region" description="Helical" evidence="9">
    <location>
        <begin position="7"/>
        <end position="25"/>
    </location>
</feature>
<evidence type="ECO:0000313" key="12">
    <source>
        <dbReference type="Proteomes" id="UP000310168"/>
    </source>
</evidence>
<dbReference type="Gene3D" id="3.60.110.10">
    <property type="entry name" value="Carbon-nitrogen hydrolase"/>
    <property type="match status" value="1"/>
</dbReference>
<evidence type="ECO:0000256" key="9">
    <source>
        <dbReference type="HAMAP-Rule" id="MF_01148"/>
    </source>
</evidence>
<dbReference type="NCBIfam" id="TIGR00546">
    <property type="entry name" value="lnt"/>
    <property type="match status" value="1"/>
</dbReference>
<dbReference type="CDD" id="cd07571">
    <property type="entry name" value="ALP_N-acyl_transferase"/>
    <property type="match status" value="1"/>
</dbReference>
<dbReference type="PANTHER" id="PTHR38686">
    <property type="entry name" value="APOLIPOPROTEIN N-ACYLTRANSFERASE"/>
    <property type="match status" value="1"/>
</dbReference>
<dbReference type="RefSeq" id="WP_137998114.1">
    <property type="nucleotide sequence ID" value="NZ_SJDU01000104.1"/>
</dbReference>
<evidence type="ECO:0000259" key="10">
    <source>
        <dbReference type="PROSITE" id="PS50263"/>
    </source>
</evidence>
<evidence type="ECO:0000256" key="8">
    <source>
        <dbReference type="ARBA" id="ARBA00023315"/>
    </source>
</evidence>
<protein>
    <recommendedName>
        <fullName evidence="9">Apolipoprotein N-acyltransferase</fullName>
        <shortName evidence="9">ALP N-acyltransferase</shortName>
        <ecNumber evidence="9">2.3.1.269</ecNumber>
    </recommendedName>
</protein>
<dbReference type="EC" id="2.3.1.269" evidence="9"/>
<evidence type="ECO:0000256" key="3">
    <source>
        <dbReference type="ARBA" id="ARBA00022475"/>
    </source>
</evidence>
<feature type="domain" description="CN hydrolase" evidence="10">
    <location>
        <begin position="280"/>
        <end position="561"/>
    </location>
</feature>
<evidence type="ECO:0000256" key="7">
    <source>
        <dbReference type="ARBA" id="ARBA00023136"/>
    </source>
</evidence>
<evidence type="ECO:0000256" key="1">
    <source>
        <dbReference type="ARBA" id="ARBA00004651"/>
    </source>
</evidence>
<dbReference type="HAMAP" id="MF_01148">
    <property type="entry name" value="Lnt"/>
    <property type="match status" value="1"/>
</dbReference>
<evidence type="ECO:0000256" key="6">
    <source>
        <dbReference type="ARBA" id="ARBA00022989"/>
    </source>
</evidence>
<comment type="caution">
    <text evidence="11">The sequence shown here is derived from an EMBL/GenBank/DDBJ whole genome shotgun (WGS) entry which is preliminary data.</text>
</comment>
<feature type="transmembrane region" description="Helical" evidence="9">
    <location>
        <begin position="86"/>
        <end position="113"/>
    </location>
</feature>
<feature type="transmembrane region" description="Helical" evidence="9">
    <location>
        <begin position="31"/>
        <end position="47"/>
    </location>
</feature>
<comment type="function">
    <text evidence="9">Catalyzes the phospholipid dependent N-acylation of the N-terminal cysteine of apolipoprotein, the last step in lipoprotein maturation.</text>
</comment>
<dbReference type="InterPro" id="IPR045378">
    <property type="entry name" value="LNT_N"/>
</dbReference>
<dbReference type="InterPro" id="IPR036526">
    <property type="entry name" value="C-N_Hydrolase_sf"/>
</dbReference>
<evidence type="ECO:0000256" key="4">
    <source>
        <dbReference type="ARBA" id="ARBA00022679"/>
    </source>
</evidence>
<evidence type="ECO:0000256" key="5">
    <source>
        <dbReference type="ARBA" id="ARBA00022692"/>
    </source>
</evidence>
<evidence type="ECO:0000256" key="2">
    <source>
        <dbReference type="ARBA" id="ARBA00010065"/>
    </source>
</evidence>
<feature type="transmembrane region" description="Helical" evidence="9">
    <location>
        <begin position="54"/>
        <end position="74"/>
    </location>
</feature>
<comment type="catalytic activity">
    <reaction evidence="9">
        <text>N-terminal S-1,2-diacyl-sn-glyceryl-L-cysteinyl-[lipoprotein] + a glycerophospholipid = N-acyl-S-1,2-diacyl-sn-glyceryl-L-cysteinyl-[lipoprotein] + a 2-acyl-sn-glycero-3-phospholipid + H(+)</text>
        <dbReference type="Rhea" id="RHEA:48228"/>
        <dbReference type="Rhea" id="RHEA-COMP:14681"/>
        <dbReference type="Rhea" id="RHEA-COMP:14684"/>
        <dbReference type="ChEBI" id="CHEBI:15378"/>
        <dbReference type="ChEBI" id="CHEBI:136912"/>
        <dbReference type="ChEBI" id="CHEBI:140656"/>
        <dbReference type="ChEBI" id="CHEBI:140657"/>
        <dbReference type="ChEBI" id="CHEBI:140660"/>
        <dbReference type="EC" id="2.3.1.269"/>
    </reaction>
</comment>
<keyword evidence="4 9" id="KW-0808">Transferase</keyword>
<feature type="transmembrane region" description="Helical" evidence="9">
    <location>
        <begin position="134"/>
        <end position="153"/>
    </location>
</feature>
<feature type="transmembrane region" description="Helical" evidence="9">
    <location>
        <begin position="201"/>
        <end position="220"/>
    </location>
</feature>
<feature type="transmembrane region" description="Helical" evidence="9">
    <location>
        <begin position="165"/>
        <end position="189"/>
    </location>
</feature>
<keyword evidence="8 9" id="KW-0012">Acyltransferase</keyword>
<keyword evidence="12" id="KW-1185">Reference proteome</keyword>
<reference evidence="11 12" key="1">
    <citation type="journal article" date="2019" name="Anaerobe">
        <title>Brachyspira catarrhinii sp. nov., an anaerobic intestinal spirochaete isolated from vervet monkeys may have been misidentified as Brachyspira aalborgi in previous studies.</title>
        <authorList>
            <person name="Phillips N.D."/>
            <person name="La T."/>
            <person name="Hampson D.J."/>
        </authorList>
    </citation>
    <scope>NUCLEOTIDE SEQUENCE [LARGE SCALE GENOMIC DNA]</scope>
    <source>
        <strain evidence="11 12">Z12</strain>
    </source>
</reference>
<gene>
    <name evidence="9 11" type="primary">lnt</name>
    <name evidence="11" type="ORF">EZH24_05365</name>
</gene>
<comment type="subcellular location">
    <subcellularLocation>
        <location evidence="1 9">Cell membrane</location>
        <topology evidence="1 9">Multi-pass membrane protein</topology>
    </subcellularLocation>
</comment>
<accession>A0ABY2TRL6</accession>